<dbReference type="InterPro" id="IPR018492">
    <property type="entry name" value="Ribosomal_eL8/Nhp2"/>
</dbReference>
<keyword evidence="2" id="KW-0687">Ribonucleoprotein</keyword>
<reference evidence="5" key="2">
    <citation type="submission" date="2019-04" db="EMBL/GenBank/DDBJ databases">
        <authorList>
            <person name="Howe K."/>
            <person name="Paulini M."/>
            <person name="Williams G."/>
        </authorList>
    </citation>
    <scope>NUCLEOTIDE SEQUENCE [LARGE SCALE GENOMIC DNA]</scope>
    <source>
        <strain evidence="5">FR3</strain>
    </source>
</reference>
<dbReference type="KEGG" id="bmy:BM_BM17150"/>
<evidence type="ECO:0000256" key="2">
    <source>
        <dbReference type="ARBA" id="ARBA00023274"/>
    </source>
</evidence>
<dbReference type="InterPro" id="IPR004038">
    <property type="entry name" value="Ribosomal_eL8/eL30/eS12/Gad45"/>
</dbReference>
<comment type="similarity">
    <text evidence="1">Belongs to the eukaryotic ribosomal protein eL8 family.</text>
</comment>
<dbReference type="WBParaSite" id="Bm17150.1">
    <property type="protein sequence ID" value="Bm17150.1"/>
    <property type="gene ID" value="WBGene00268293"/>
</dbReference>
<reference evidence="7" key="3">
    <citation type="submission" date="2019-12" db="UniProtKB">
        <authorList>
            <consortium name="WormBaseParasite"/>
        </authorList>
    </citation>
    <scope>IDENTIFICATION</scope>
</reference>
<dbReference type="Gene3D" id="3.30.1330.30">
    <property type="match status" value="1"/>
</dbReference>
<dbReference type="Pfam" id="PF01248">
    <property type="entry name" value="Ribosomal_L7Ae"/>
    <property type="match status" value="1"/>
</dbReference>
<dbReference type="InterPro" id="IPR029064">
    <property type="entry name" value="Ribosomal_eL30-like_sf"/>
</dbReference>
<evidence type="ECO:0000259" key="4">
    <source>
        <dbReference type="Pfam" id="PF01248"/>
    </source>
</evidence>
<evidence type="ECO:0000256" key="1">
    <source>
        <dbReference type="ARBA" id="ARBA00007337"/>
    </source>
</evidence>
<evidence type="ECO:0000313" key="7">
    <source>
        <dbReference type="WBParaSite" id="Bm17150.1"/>
    </source>
</evidence>
<evidence type="ECO:0000313" key="5">
    <source>
        <dbReference type="EMBL" id="VIP00161.1"/>
    </source>
</evidence>
<dbReference type="RefSeq" id="XP_042938851.1">
    <property type="nucleotide sequence ID" value="XM_043082917.1"/>
</dbReference>
<dbReference type="InterPro" id="IPR050257">
    <property type="entry name" value="eL8/uL1-like"/>
</dbReference>
<dbReference type="GO" id="GO:1990904">
    <property type="term" value="C:ribonucleoprotein complex"/>
    <property type="evidence" value="ECO:0007669"/>
    <property type="project" value="UniProtKB-KW"/>
</dbReference>
<gene>
    <name evidence="5 7" type="primary">Bm17150</name>
    <name evidence="5" type="ORF">BM_BM17150</name>
</gene>
<feature type="region of interest" description="Disordered" evidence="3">
    <location>
        <begin position="1"/>
        <end position="20"/>
    </location>
</feature>
<dbReference type="OrthoDB" id="29563at2759"/>
<proteinExistence type="inferred from homology"/>
<keyword evidence="6" id="KW-1185">Reference proteome</keyword>
<accession>A0A5S6PCJ3</accession>
<reference evidence="6" key="1">
    <citation type="journal article" date="2007" name="Science">
        <title>Draft genome of the filarial nematode parasite Brugia malayi.</title>
        <authorList>
            <person name="Ghedin E."/>
            <person name="Wang S."/>
            <person name="Spiro D."/>
            <person name="Caler E."/>
            <person name="Zhao Q."/>
            <person name="Crabtree J."/>
            <person name="Allen J.E."/>
            <person name="Delcher A.L."/>
            <person name="Guiliano D.B."/>
            <person name="Miranda-Saavedra D."/>
            <person name="Angiuoli S.V."/>
            <person name="Creasy T."/>
            <person name="Amedeo P."/>
            <person name="Haas B."/>
            <person name="El-Sayed N.M."/>
            <person name="Wortman J.R."/>
            <person name="Feldblyum T."/>
            <person name="Tallon L."/>
            <person name="Schatz M."/>
            <person name="Shumway M."/>
            <person name="Koo H."/>
            <person name="Salzberg S.L."/>
            <person name="Schobel S."/>
            <person name="Pertea M."/>
            <person name="Pop M."/>
            <person name="White O."/>
            <person name="Barton G.J."/>
            <person name="Carlow C.K."/>
            <person name="Crawford M.J."/>
            <person name="Daub J."/>
            <person name="Dimmic M.W."/>
            <person name="Estes C.F."/>
            <person name="Foster J.M."/>
            <person name="Ganatra M."/>
            <person name="Gregory W.F."/>
            <person name="Johnson N.M."/>
            <person name="Jin J."/>
            <person name="Komuniecki R."/>
            <person name="Korf I."/>
            <person name="Kumar S."/>
            <person name="Laney S."/>
            <person name="Li B.W."/>
            <person name="Li W."/>
            <person name="Lindblom T.H."/>
            <person name="Lustigman S."/>
            <person name="Ma D."/>
            <person name="Maina C.V."/>
            <person name="Martin D.M."/>
            <person name="McCarter J.P."/>
            <person name="McReynolds L."/>
            <person name="Mitreva M."/>
            <person name="Nutman T.B."/>
            <person name="Parkinson J."/>
            <person name="Peregrin-Alvarez J.M."/>
            <person name="Poole C."/>
            <person name="Ren Q."/>
            <person name="Saunders L."/>
            <person name="Sluder A.E."/>
            <person name="Smith K."/>
            <person name="Stanke M."/>
            <person name="Unnasch T.R."/>
            <person name="Ware J."/>
            <person name="Wei A.D."/>
            <person name="Weil G."/>
            <person name="Williams D.J."/>
            <person name="Zhang Y."/>
            <person name="Williams S.A."/>
            <person name="Fraser-Liggett C."/>
            <person name="Slatko B."/>
            <person name="Blaxter M.L."/>
            <person name="Scott A.L."/>
        </authorList>
    </citation>
    <scope>NUCLEOTIDE SEQUENCE</scope>
    <source>
        <strain evidence="6">FR3</strain>
    </source>
</reference>
<dbReference type="PRINTS" id="PR00881">
    <property type="entry name" value="L7ARS6FAMILY"/>
</dbReference>
<organism evidence="5">
    <name type="scientific">Brugia malayi</name>
    <name type="common">Filarial nematode worm</name>
    <dbReference type="NCBI Taxonomy" id="6279"/>
    <lineage>
        <taxon>Eukaryota</taxon>
        <taxon>Metazoa</taxon>
        <taxon>Ecdysozoa</taxon>
        <taxon>Nematoda</taxon>
        <taxon>Chromadorea</taxon>
        <taxon>Rhabditida</taxon>
        <taxon>Spirurina</taxon>
        <taxon>Spiruromorpha</taxon>
        <taxon>Filarioidea</taxon>
        <taxon>Onchocercidae</taxon>
        <taxon>Brugia</taxon>
    </lineage>
</organism>
<dbReference type="AlphaFoldDB" id="A0A4E9FTM9"/>
<name>A0A4E9FTM9_BRUMA</name>
<dbReference type="Proteomes" id="UP000006672">
    <property type="component" value="Unassembled WGS sequence"/>
</dbReference>
<dbReference type="PANTHER" id="PTHR23105">
    <property type="entry name" value="RIBOSOMAL PROTEIN L7AE FAMILY MEMBER"/>
    <property type="match status" value="1"/>
</dbReference>
<dbReference type="SUPFAM" id="SSF55315">
    <property type="entry name" value="L30e-like"/>
    <property type="match status" value="1"/>
</dbReference>
<dbReference type="EMBL" id="CAAKNF010000017">
    <property type="protein sequence ID" value="VIP00161.1"/>
    <property type="molecule type" value="Genomic_DNA"/>
</dbReference>
<accession>A0A4E9FTM9</accession>
<dbReference type="STRING" id="6279.A0A5S6PCJ3"/>
<dbReference type="GO" id="GO:0003723">
    <property type="term" value="F:RNA binding"/>
    <property type="evidence" value="ECO:0007669"/>
    <property type="project" value="InterPro"/>
</dbReference>
<sequence>MKHQKTERLRARAEARTADKSEEVIKRPSVVRSGVNQVTKLVEQKKAQLVAIAHDVEPIEIVPYCVVKEKARLGQVVHRKTASCIAIVDTNPEDKVALSKLKNTVIANYNERADEIRKHWGGGIMSTRSQAKKAWIERARAKEFAQKV</sequence>
<protein>
    <submittedName>
        <fullName evidence="7">Ribosomal_L7Ae domain-containing protein</fullName>
    </submittedName>
</protein>
<feature type="domain" description="Ribosomal protein eL8/eL30/eS12/Gadd45" evidence="4">
    <location>
        <begin position="24"/>
        <end position="94"/>
    </location>
</feature>
<dbReference type="GeneID" id="66058618"/>
<dbReference type="CTD" id="66058618"/>
<evidence type="ECO:0000256" key="3">
    <source>
        <dbReference type="SAM" id="MobiDB-lite"/>
    </source>
</evidence>
<evidence type="ECO:0000313" key="6">
    <source>
        <dbReference type="Proteomes" id="UP000006672"/>
    </source>
</evidence>